<evidence type="ECO:0008006" key="4">
    <source>
        <dbReference type="Google" id="ProtNLM"/>
    </source>
</evidence>
<name>A0ABU8WDA2_9BURK</name>
<dbReference type="EMBL" id="JBBKZV010000082">
    <property type="protein sequence ID" value="MEJ8827508.1"/>
    <property type="molecule type" value="Genomic_DNA"/>
</dbReference>
<feature type="region of interest" description="Disordered" evidence="1">
    <location>
        <begin position="126"/>
        <end position="183"/>
    </location>
</feature>
<accession>A0ABU8WDA2</accession>
<evidence type="ECO:0000256" key="1">
    <source>
        <dbReference type="SAM" id="MobiDB-lite"/>
    </source>
</evidence>
<evidence type="ECO:0000313" key="3">
    <source>
        <dbReference type="Proteomes" id="UP001363010"/>
    </source>
</evidence>
<dbReference type="Proteomes" id="UP001363010">
    <property type="component" value="Unassembled WGS sequence"/>
</dbReference>
<sequence>SLQDTSIGQSRQSSSGLNLSVCIPPICYGAVVTASGSASSAKADGVFISPGQQSGIKAGDGGFDVNVKGNTDFKGAVIESTQAAIDNKANNFQTGGTLTMGELHNVNASNGSSYAVSGGLSLAYTSENDGNPSWDPKPGQQAVPPTGSAGLGRDDGSSQNSVTKSGISGIAGDQSVRTGDGSSAGALVKDWDTQTIVKDVQAQAQLTQQFNQQAAQAAGSYANQKFNELKNTDPTEAAKWAEGGEYRVALHTVAGGLSSGLQGALGAGASQLAIDQIGQQIANADLPLVVKQTLVELAGAAIGAAVGGSAGAASGYSATVNNYLTVADLTGNKGTKKDQQTQSLANNAKVEDACLAGNGGACGKAIAQAASDIGDLRDYRTQLLAQKDSATDQATKTDLAYQITVVDKQIDSANNAIRVGGMAMNGGNFELGKMTDKELIAMGFAFDPLGAAEVRAAGKASTAINTIADNIVLKAEQAQRVSPVFTTLPENAQSVINGLNLNKSLASQQQLSQLESGNGINIAGSGTNIPLRNASRLASEYGGQISDWSKVSSASYTAADGLKFEIHAYRNTATGRVVEPKSISIK</sequence>
<keyword evidence="3" id="KW-1185">Reference proteome</keyword>
<feature type="compositionally biased region" description="Polar residues" evidence="1">
    <location>
        <begin position="157"/>
        <end position="166"/>
    </location>
</feature>
<gene>
    <name evidence="2" type="ORF">WKW80_36965</name>
</gene>
<comment type="caution">
    <text evidence="2">The sequence shown here is derived from an EMBL/GenBank/DDBJ whole genome shotgun (WGS) entry which is preliminary data.</text>
</comment>
<protein>
    <recommendedName>
        <fullName evidence="4">Filamentous hemagglutinin</fullName>
    </recommendedName>
</protein>
<organism evidence="2 3">
    <name type="scientific">Variovorax humicola</name>
    <dbReference type="NCBI Taxonomy" id="1769758"/>
    <lineage>
        <taxon>Bacteria</taxon>
        <taxon>Pseudomonadati</taxon>
        <taxon>Pseudomonadota</taxon>
        <taxon>Betaproteobacteria</taxon>
        <taxon>Burkholderiales</taxon>
        <taxon>Comamonadaceae</taxon>
        <taxon>Variovorax</taxon>
    </lineage>
</organism>
<proteinExistence type="predicted"/>
<evidence type="ECO:0000313" key="2">
    <source>
        <dbReference type="EMBL" id="MEJ8827508.1"/>
    </source>
</evidence>
<feature type="non-terminal residue" evidence="2">
    <location>
        <position position="1"/>
    </location>
</feature>
<reference evidence="2 3" key="1">
    <citation type="submission" date="2024-03" db="EMBL/GenBank/DDBJ databases">
        <title>Novel species of the genus Variovorax.</title>
        <authorList>
            <person name="Liu Q."/>
            <person name="Xin Y.-H."/>
        </authorList>
    </citation>
    <scope>NUCLEOTIDE SEQUENCE [LARGE SCALE GENOMIC DNA]</scope>
    <source>
        <strain evidence="2 3">KACC 18501</strain>
    </source>
</reference>